<proteinExistence type="predicted"/>
<accession>F7WA36</accession>
<dbReference type="Proteomes" id="UP000001881">
    <property type="component" value="Unassembled WGS sequence"/>
</dbReference>
<dbReference type="AlphaFoldDB" id="F7WA36"/>
<name>F7WA36_SORMK</name>
<dbReference type="EMBL" id="CABT02000057">
    <property type="protein sequence ID" value="CCC14104.1"/>
    <property type="molecule type" value="Genomic_DNA"/>
</dbReference>
<protein>
    <submittedName>
        <fullName evidence="1">WGS project CABT00000000 data, contig 2.57</fullName>
    </submittedName>
</protein>
<comment type="caution">
    <text evidence="1">The sequence shown here is derived from an EMBL/GenBank/DDBJ whole genome shotgun (WGS) entry which is preliminary data.</text>
</comment>
<gene>
    <name evidence="1" type="ORF">SMAC_08416</name>
</gene>
<dbReference type="HOGENOM" id="CLU_2307817_0_0_1"/>
<sequence>MASRRPLPSTPREDAARMCTQTVLTTRLCKKCGSPMSNAKCTSPCGGIGHMSPCLFGRGAAPEPNKRALYVGGLNPRVTEDVLRQDLQDHRSCPERQDHS</sequence>
<dbReference type="OrthoDB" id="8093034at2759"/>
<dbReference type="InParanoid" id="F7WA36"/>
<reference evidence="1 2" key="1">
    <citation type="journal article" date="2010" name="PLoS Genet.">
        <title>De novo assembly of a 40 Mb eukaryotic genome from short sequence reads: Sordaria macrospora, a model organism for fungal morphogenesis.</title>
        <authorList>
            <person name="Nowrousian M."/>
            <person name="Stajich J."/>
            <person name="Chu M."/>
            <person name="Engh I."/>
            <person name="Espagne E."/>
            <person name="Halliday K."/>
            <person name="Kamerewerd J."/>
            <person name="Kempken F."/>
            <person name="Knab B."/>
            <person name="Kuo H.C."/>
            <person name="Osiewacz H.D."/>
            <person name="Poeggeler S."/>
            <person name="Read N."/>
            <person name="Seiler S."/>
            <person name="Smith K."/>
            <person name="Zickler D."/>
            <person name="Kueck U."/>
            <person name="Freitag M."/>
        </authorList>
    </citation>
    <scope>NUCLEOTIDE SEQUENCE [LARGE SCALE GENOMIC DNA]</scope>
    <source>
        <strain evidence="2">ATCC MYA-333 / DSM 997 / K(L3346) / K-hell</strain>
        <tissue evidence="1">Mycelium</tissue>
    </source>
</reference>
<dbReference type="VEuPathDB" id="FungiDB:SMAC_08416"/>
<evidence type="ECO:0000313" key="1">
    <source>
        <dbReference type="EMBL" id="CCC14104.1"/>
    </source>
</evidence>
<dbReference type="GO" id="GO:0003676">
    <property type="term" value="F:nucleic acid binding"/>
    <property type="evidence" value="ECO:0007669"/>
    <property type="project" value="InterPro"/>
</dbReference>
<dbReference type="InterPro" id="IPR035979">
    <property type="entry name" value="RBD_domain_sf"/>
</dbReference>
<dbReference type="STRING" id="771870.F7WA36"/>
<dbReference type="SUPFAM" id="SSF54928">
    <property type="entry name" value="RNA-binding domain, RBD"/>
    <property type="match status" value="1"/>
</dbReference>
<evidence type="ECO:0000313" key="2">
    <source>
        <dbReference type="Proteomes" id="UP000001881"/>
    </source>
</evidence>
<keyword evidence="2" id="KW-1185">Reference proteome</keyword>
<organism evidence="1 2">
    <name type="scientific">Sordaria macrospora (strain ATCC MYA-333 / DSM 997 / K(L3346) / K-hell)</name>
    <dbReference type="NCBI Taxonomy" id="771870"/>
    <lineage>
        <taxon>Eukaryota</taxon>
        <taxon>Fungi</taxon>
        <taxon>Dikarya</taxon>
        <taxon>Ascomycota</taxon>
        <taxon>Pezizomycotina</taxon>
        <taxon>Sordariomycetes</taxon>
        <taxon>Sordariomycetidae</taxon>
        <taxon>Sordariales</taxon>
        <taxon>Sordariaceae</taxon>
        <taxon>Sordaria</taxon>
    </lineage>
</organism>